<sequence>MENILLKFLIIFIFSISLYGSNLKIASYNVENFFDLTYDKSEYDEFIPNNNSLWNQKNFNIKLNNLIKVIDDIDADIIGLQEIENKDLMQLLQKKLPKYKYFSFIKYPDSAVGLGFLSKIEIKNSSSIDVKFTNKLFRPILETTFIYENIEFKIFNNHWPSKASAENYRIKYAKTLQDRLLKLPKDYDYILLGDFNSNYNEFETFKKDLKLNLTSGVTGINHVLNTTIDDHFITYDDILKEEKKVHYNLWLDIKTSERFSTKFKNQNNTPDNIILSSSLFDNKNLTYIKKSFEVFKPNYLYENGEVKRWKMTQDRNIKIHKGEGFSDHLPIFAKFSINENITKNNPQVEENLSTISSLYKKEKLIEPIFLNDVIVIYKDDEKAIIKKENDRAIYIYQNAKDLKLGHSYNLQINQIYDFFGLKEIKDFFISKENKEIKNYKDLYLDASNIDIFDFKYENEVITNLTGMVKNGKLYINENKFIKLFAKDKNILPKDNEKITILNAQLGSYKGNMQIILHQLSDYKVEK</sequence>
<reference evidence="2 3" key="1">
    <citation type="submission" date="2017-02" db="EMBL/GenBank/DDBJ databases">
        <title>Arcobacter lacus sp. nov., a new species isolated from reclaimed water.</title>
        <authorList>
            <person name="Figueras M.J."/>
            <person name="Perez-Cataluna A."/>
            <person name="Salas-Masso N."/>
        </authorList>
    </citation>
    <scope>NUCLEOTIDE SEQUENCE [LARGE SCALE GENOMIC DNA]</scope>
    <source>
        <strain evidence="2 3">RW43-9</strain>
    </source>
</reference>
<proteinExistence type="predicted"/>
<dbReference type="GO" id="GO:0004519">
    <property type="term" value="F:endonuclease activity"/>
    <property type="evidence" value="ECO:0007669"/>
    <property type="project" value="UniProtKB-KW"/>
</dbReference>
<gene>
    <name evidence="2" type="ORF">B0175_05705</name>
</gene>
<organism evidence="2 3">
    <name type="scientific">Arcobacter lacus</name>
    <dbReference type="NCBI Taxonomy" id="1912876"/>
    <lineage>
        <taxon>Bacteria</taxon>
        <taxon>Pseudomonadati</taxon>
        <taxon>Campylobacterota</taxon>
        <taxon>Epsilonproteobacteria</taxon>
        <taxon>Campylobacterales</taxon>
        <taxon>Arcobacteraceae</taxon>
        <taxon>Arcobacter</taxon>
    </lineage>
</organism>
<evidence type="ECO:0000313" key="3">
    <source>
        <dbReference type="Proteomes" id="UP000251311"/>
    </source>
</evidence>
<dbReference type="SUPFAM" id="SSF56219">
    <property type="entry name" value="DNase I-like"/>
    <property type="match status" value="1"/>
</dbReference>
<keyword evidence="3" id="KW-1185">Reference proteome</keyword>
<evidence type="ECO:0000259" key="1">
    <source>
        <dbReference type="Pfam" id="PF19580"/>
    </source>
</evidence>
<dbReference type="InterPro" id="IPR005135">
    <property type="entry name" value="Endo/exonuclease/phosphatase"/>
</dbReference>
<accession>A0ABX5JLG4</accession>
<feature type="domain" description="Endonuclease/exonuclease/phosphatase" evidence="1">
    <location>
        <begin position="240"/>
        <end position="333"/>
    </location>
</feature>
<keyword evidence="2" id="KW-0255">Endonuclease</keyword>
<dbReference type="EMBL" id="MUXF01000010">
    <property type="protein sequence ID" value="PUE66201.1"/>
    <property type="molecule type" value="Genomic_DNA"/>
</dbReference>
<comment type="caution">
    <text evidence="2">The sequence shown here is derived from an EMBL/GenBank/DDBJ whole genome shotgun (WGS) entry which is preliminary data.</text>
</comment>
<protein>
    <submittedName>
        <fullName evidence="2">Endonuclease</fullName>
    </submittedName>
</protein>
<dbReference type="PANTHER" id="PTHR42834">
    <property type="entry name" value="ENDONUCLEASE/EXONUCLEASE/PHOSPHATASE FAMILY PROTEIN (AFU_ORTHOLOGUE AFUA_3G09210)"/>
    <property type="match status" value="1"/>
</dbReference>
<dbReference type="Proteomes" id="UP000251311">
    <property type="component" value="Unassembled WGS sequence"/>
</dbReference>
<keyword evidence="2" id="KW-0378">Hydrolase</keyword>
<feature type="domain" description="Endonuclease/exonuclease/phosphatase" evidence="1">
    <location>
        <begin position="25"/>
        <end position="202"/>
    </location>
</feature>
<dbReference type="Gene3D" id="3.60.10.10">
    <property type="entry name" value="Endonuclease/exonuclease/phosphatase"/>
    <property type="match status" value="1"/>
</dbReference>
<evidence type="ECO:0000313" key="2">
    <source>
        <dbReference type="EMBL" id="PUE66201.1"/>
    </source>
</evidence>
<name>A0ABX5JLG4_9BACT</name>
<dbReference type="InterPro" id="IPR036691">
    <property type="entry name" value="Endo/exonu/phosph_ase_sf"/>
</dbReference>
<dbReference type="Pfam" id="PF19580">
    <property type="entry name" value="Exo_endo_phos_3"/>
    <property type="match status" value="2"/>
</dbReference>
<dbReference type="PANTHER" id="PTHR42834:SF1">
    <property type="entry name" value="ENDONUCLEASE_EXONUCLEASE_PHOSPHATASE FAMILY PROTEIN (AFU_ORTHOLOGUE AFUA_3G09210)"/>
    <property type="match status" value="1"/>
</dbReference>
<keyword evidence="2" id="KW-0540">Nuclease</keyword>